<evidence type="ECO:0000313" key="2">
    <source>
        <dbReference type="Proteomes" id="UP000252770"/>
    </source>
</evidence>
<accession>A0A367YT89</accession>
<proteinExistence type="predicted"/>
<gene>
    <name evidence="1" type="ORF">DT076_17635</name>
</gene>
<sequence>MARLILLNGVPGAGKSTLARRYAGEHPLTLVLDVDLVRALLGAWQDHPADAGRLARRIALAMSAVALEQGHDVVVPQYLGRLPFVEQLAELAGEAGVPFVETVLRTPLPVAVARFTERAGTGRDAAEVAAPVDDPAALVAEADAAIRAVVAARPATVVLEDVDADPEVGYRQLLTAVAAARTSAA</sequence>
<dbReference type="Gene3D" id="3.40.50.300">
    <property type="entry name" value="P-loop containing nucleotide triphosphate hydrolases"/>
    <property type="match status" value="1"/>
</dbReference>
<dbReference type="Pfam" id="PF13671">
    <property type="entry name" value="AAA_33"/>
    <property type="match status" value="1"/>
</dbReference>
<reference evidence="1 2" key="1">
    <citation type="submission" date="2018-07" db="EMBL/GenBank/DDBJ databases">
        <title>Desertimonas flava gen. nov. sp. nov.</title>
        <authorList>
            <person name="Liu S."/>
        </authorList>
    </citation>
    <scope>NUCLEOTIDE SEQUENCE [LARGE SCALE GENOMIC DNA]</scope>
    <source>
        <strain evidence="1 2">16Sb5-5</strain>
    </source>
</reference>
<name>A0A367YT89_9ACTN</name>
<dbReference type="GO" id="GO:0005524">
    <property type="term" value="F:ATP binding"/>
    <property type="evidence" value="ECO:0007669"/>
    <property type="project" value="UniProtKB-KW"/>
</dbReference>
<keyword evidence="1" id="KW-0067">ATP-binding</keyword>
<keyword evidence="1" id="KW-0547">Nucleotide-binding</keyword>
<dbReference type="Proteomes" id="UP000252770">
    <property type="component" value="Unassembled WGS sequence"/>
</dbReference>
<protein>
    <submittedName>
        <fullName evidence="1">ATP-binding protein</fullName>
    </submittedName>
</protein>
<dbReference type="AlphaFoldDB" id="A0A367YT89"/>
<dbReference type="InterPro" id="IPR027417">
    <property type="entry name" value="P-loop_NTPase"/>
</dbReference>
<dbReference type="EMBL" id="QOUI01000013">
    <property type="protein sequence ID" value="RCK68201.1"/>
    <property type="molecule type" value="Genomic_DNA"/>
</dbReference>
<dbReference type="RefSeq" id="WP_114128014.1">
    <property type="nucleotide sequence ID" value="NZ_QOUI01000013.1"/>
</dbReference>
<organism evidence="1 2">
    <name type="scientific">Desertihabitans brevis</name>
    <dbReference type="NCBI Taxonomy" id="2268447"/>
    <lineage>
        <taxon>Bacteria</taxon>
        <taxon>Bacillati</taxon>
        <taxon>Actinomycetota</taxon>
        <taxon>Actinomycetes</taxon>
        <taxon>Propionibacteriales</taxon>
        <taxon>Propionibacteriaceae</taxon>
        <taxon>Desertihabitans</taxon>
    </lineage>
</organism>
<comment type="caution">
    <text evidence="1">The sequence shown here is derived from an EMBL/GenBank/DDBJ whole genome shotgun (WGS) entry which is preliminary data.</text>
</comment>
<dbReference type="SUPFAM" id="SSF52540">
    <property type="entry name" value="P-loop containing nucleoside triphosphate hydrolases"/>
    <property type="match status" value="1"/>
</dbReference>
<evidence type="ECO:0000313" key="1">
    <source>
        <dbReference type="EMBL" id="RCK68201.1"/>
    </source>
</evidence>
<keyword evidence="2" id="KW-1185">Reference proteome</keyword>